<evidence type="ECO:0000313" key="2">
    <source>
        <dbReference type="Proteomes" id="UP001499959"/>
    </source>
</evidence>
<reference evidence="2" key="1">
    <citation type="journal article" date="2019" name="Int. J. Syst. Evol. Microbiol.">
        <title>The Global Catalogue of Microorganisms (GCM) 10K type strain sequencing project: providing services to taxonomists for standard genome sequencing and annotation.</title>
        <authorList>
            <consortium name="The Broad Institute Genomics Platform"/>
            <consortium name="The Broad Institute Genome Sequencing Center for Infectious Disease"/>
            <person name="Wu L."/>
            <person name="Ma J."/>
        </authorList>
    </citation>
    <scope>NUCLEOTIDE SEQUENCE [LARGE SCALE GENOMIC DNA]</scope>
    <source>
        <strain evidence="2">JCM 18204</strain>
    </source>
</reference>
<dbReference type="Proteomes" id="UP001499959">
    <property type="component" value="Unassembled WGS sequence"/>
</dbReference>
<evidence type="ECO:0000313" key="1">
    <source>
        <dbReference type="EMBL" id="GAA4781022.1"/>
    </source>
</evidence>
<sequence>MSPSRQNVRHALSRAAMVATLVAMSVAVLGTSGCSWFRKKNYYAAEESQRPLEFPPAFDPAEAERALATTASGSVSRSALPGGNPAARSLGFSVAGDRASVFARVGEALAATQGLSIASRAEVLGAYDVDYAGYKFLIRITEADGRSTVSAVDPRGLPADNDGASKLIASLKASLGGN</sequence>
<organism evidence="1 2">
    <name type="scientific">Lysobacter hankyongensis</name>
    <dbReference type="NCBI Taxonomy" id="1176535"/>
    <lineage>
        <taxon>Bacteria</taxon>
        <taxon>Pseudomonadati</taxon>
        <taxon>Pseudomonadota</taxon>
        <taxon>Gammaproteobacteria</taxon>
        <taxon>Lysobacterales</taxon>
        <taxon>Lysobacteraceae</taxon>
        <taxon>Lysobacter</taxon>
    </lineage>
</organism>
<accession>A0ABP9AG84</accession>
<protein>
    <recommendedName>
        <fullName evidence="3">Beta-barrel assembly machine subunit BamC</fullName>
    </recommendedName>
</protein>
<dbReference type="PROSITE" id="PS51257">
    <property type="entry name" value="PROKAR_LIPOPROTEIN"/>
    <property type="match status" value="1"/>
</dbReference>
<keyword evidence="2" id="KW-1185">Reference proteome</keyword>
<gene>
    <name evidence="1" type="ORF">GCM10023307_01390</name>
</gene>
<dbReference type="RefSeq" id="WP_345301351.1">
    <property type="nucleotide sequence ID" value="NZ_BAABJE010000001.1"/>
</dbReference>
<evidence type="ECO:0008006" key="3">
    <source>
        <dbReference type="Google" id="ProtNLM"/>
    </source>
</evidence>
<dbReference type="EMBL" id="BAABJE010000001">
    <property type="protein sequence ID" value="GAA4781022.1"/>
    <property type="molecule type" value="Genomic_DNA"/>
</dbReference>
<comment type="caution">
    <text evidence="1">The sequence shown here is derived from an EMBL/GenBank/DDBJ whole genome shotgun (WGS) entry which is preliminary data.</text>
</comment>
<name>A0ABP9AG84_9GAMM</name>
<proteinExistence type="predicted"/>